<dbReference type="AlphaFoldDB" id="A0A517LLX3"/>
<protein>
    <recommendedName>
        <fullName evidence="5">Sfi1 spindle body domain-containing protein</fullName>
    </recommendedName>
</protein>
<keyword evidence="1" id="KW-0175">Coiled coil</keyword>
<organism evidence="3 4">
    <name type="scientific">Venturia effusa</name>
    <dbReference type="NCBI Taxonomy" id="50376"/>
    <lineage>
        <taxon>Eukaryota</taxon>
        <taxon>Fungi</taxon>
        <taxon>Dikarya</taxon>
        <taxon>Ascomycota</taxon>
        <taxon>Pezizomycotina</taxon>
        <taxon>Dothideomycetes</taxon>
        <taxon>Pleosporomycetidae</taxon>
        <taxon>Venturiales</taxon>
        <taxon>Venturiaceae</taxon>
        <taxon>Venturia</taxon>
    </lineage>
</organism>
<evidence type="ECO:0000313" key="4">
    <source>
        <dbReference type="Proteomes" id="UP000316270"/>
    </source>
</evidence>
<evidence type="ECO:0000313" key="3">
    <source>
        <dbReference type="EMBL" id="QDS76649.1"/>
    </source>
</evidence>
<dbReference type="OrthoDB" id="5278540at2759"/>
<keyword evidence="4" id="KW-1185">Reference proteome</keyword>
<feature type="coiled-coil region" evidence="1">
    <location>
        <begin position="301"/>
        <end position="335"/>
    </location>
</feature>
<evidence type="ECO:0008006" key="5">
    <source>
        <dbReference type="Google" id="ProtNLM"/>
    </source>
</evidence>
<reference evidence="3 4" key="1">
    <citation type="submission" date="2019-07" db="EMBL/GenBank/DDBJ databases">
        <title>Finished genome of Venturia effusa.</title>
        <authorList>
            <person name="Young C.A."/>
            <person name="Cox M.P."/>
            <person name="Ganley A.R.D."/>
            <person name="David W.J."/>
        </authorList>
    </citation>
    <scope>NUCLEOTIDE SEQUENCE [LARGE SCALE GENOMIC DNA]</scope>
    <source>
        <strain evidence="4">albino</strain>
    </source>
</reference>
<sequence length="425" mass="48728">MSRPRANTNEITPPQPGQTFENYDEAHLKQGVAYVNQRLNSQMRKPSPPSQKLLWVYKANCEALLRKEGTEKDRSSKAKFLRELEIDLGGRLSWLRATHSAAQQELMEGITRLKRLQSFQRYEDYAARITAAQKKVAFEKKVTGRYLLSGEHKWGNIHREIQAEKAVWDAQGSIEPGKVPTTLAVWEAARDTHLNFDRTVWLIGFYAERNQAFHTDLKSKIKAGHFAKIALSLYHDLSDLSIAIHVEEKDAELVLLGVIKTLMWVWFGVDDKHRDRRNPDAWLATDELKDLREIEILGDKGAQEEKENELAKKMIQELKRVNDATEVLIKQLESGLTIETPNLNIAGPTTKMKLAGRPTGKSPDYETADQWTLYNAFKWADESSRHTRLTSMDLLARRNRCQEAYERRFGINPPLPETPSGKKKN</sequence>
<evidence type="ECO:0000256" key="2">
    <source>
        <dbReference type="SAM" id="MobiDB-lite"/>
    </source>
</evidence>
<name>A0A517LLX3_9PEZI</name>
<proteinExistence type="predicted"/>
<dbReference type="Proteomes" id="UP000316270">
    <property type="component" value="Chromosome 15"/>
</dbReference>
<feature type="region of interest" description="Disordered" evidence="2">
    <location>
        <begin position="1"/>
        <end position="21"/>
    </location>
</feature>
<evidence type="ECO:0000256" key="1">
    <source>
        <dbReference type="SAM" id="Coils"/>
    </source>
</evidence>
<gene>
    <name evidence="3" type="ORF">FKW77_008170</name>
</gene>
<accession>A0A517LLX3</accession>
<dbReference type="EMBL" id="CP042199">
    <property type="protein sequence ID" value="QDS76649.1"/>
    <property type="molecule type" value="Genomic_DNA"/>
</dbReference>